<gene>
    <name evidence="5" type="primary">LOC116287815</name>
</gene>
<reference evidence="5" key="1">
    <citation type="submission" date="2025-08" db="UniProtKB">
        <authorList>
            <consortium name="RefSeq"/>
        </authorList>
    </citation>
    <scope>IDENTIFICATION</scope>
    <source>
        <tissue evidence="5">Tentacle</tissue>
    </source>
</reference>
<protein>
    <recommendedName>
        <fullName evidence="1">Defective in cullin neddylation protein</fullName>
    </recommendedName>
</protein>
<feature type="region of interest" description="Disordered" evidence="2">
    <location>
        <begin position="27"/>
        <end position="168"/>
    </location>
</feature>
<dbReference type="Proteomes" id="UP000515163">
    <property type="component" value="Unplaced"/>
</dbReference>
<dbReference type="FunCoup" id="A0A6P8H489">
    <property type="interactions" value="1801"/>
</dbReference>
<name>A0A6P8H489_ACTTE</name>
<dbReference type="InterPro" id="IPR042460">
    <property type="entry name" value="DCN1-like_PONY"/>
</dbReference>
<proteinExistence type="predicted"/>
<feature type="compositionally biased region" description="Basic and acidic residues" evidence="2">
    <location>
        <begin position="152"/>
        <end position="167"/>
    </location>
</feature>
<dbReference type="OrthoDB" id="286637at2759"/>
<dbReference type="Gene3D" id="1.10.238.200">
    <property type="entry name" value="Cullin, PONY binding domain"/>
    <property type="match status" value="1"/>
</dbReference>
<dbReference type="PROSITE" id="PS51229">
    <property type="entry name" value="DCUN1"/>
    <property type="match status" value="1"/>
</dbReference>
<feature type="compositionally biased region" description="Polar residues" evidence="2">
    <location>
        <begin position="96"/>
        <end position="127"/>
    </location>
</feature>
<dbReference type="GeneID" id="116287815"/>
<feature type="domain" description="DCUN1" evidence="3">
    <location>
        <begin position="183"/>
        <end position="371"/>
    </location>
</feature>
<dbReference type="GO" id="GO:0000151">
    <property type="term" value="C:ubiquitin ligase complex"/>
    <property type="evidence" value="ECO:0007669"/>
    <property type="project" value="TreeGrafter"/>
</dbReference>
<evidence type="ECO:0000259" key="3">
    <source>
        <dbReference type="PROSITE" id="PS51229"/>
    </source>
</evidence>
<evidence type="ECO:0000313" key="4">
    <source>
        <dbReference type="Proteomes" id="UP000515163"/>
    </source>
</evidence>
<accession>A0A6P8H489</accession>
<dbReference type="FunFam" id="1.10.238.200:FF:000002">
    <property type="entry name" value="DCN1-like protein"/>
    <property type="match status" value="1"/>
</dbReference>
<dbReference type="PANTHER" id="PTHR12281">
    <property type="entry name" value="RP42 RELATED"/>
    <property type="match status" value="1"/>
</dbReference>
<dbReference type="InterPro" id="IPR014764">
    <property type="entry name" value="DCN-prot"/>
</dbReference>
<feature type="compositionally biased region" description="Basic and acidic residues" evidence="2">
    <location>
        <begin position="128"/>
        <end position="145"/>
    </location>
</feature>
<dbReference type="InterPro" id="IPR005176">
    <property type="entry name" value="PONY_dom"/>
</dbReference>
<dbReference type="PANTHER" id="PTHR12281:SF12">
    <property type="entry name" value="DEFECTIVE IN CULLIN NEDDYLATION PROTEIN"/>
    <property type="match status" value="1"/>
</dbReference>
<dbReference type="GO" id="GO:0031624">
    <property type="term" value="F:ubiquitin conjugating enzyme binding"/>
    <property type="evidence" value="ECO:0007669"/>
    <property type="project" value="TreeGrafter"/>
</dbReference>
<dbReference type="AlphaFoldDB" id="A0A6P8H489"/>
<dbReference type="KEGG" id="aten:116287815"/>
<feature type="compositionally biased region" description="Basic and acidic residues" evidence="2">
    <location>
        <begin position="62"/>
        <end position="80"/>
    </location>
</feature>
<dbReference type="GO" id="GO:0045116">
    <property type="term" value="P:protein neddylation"/>
    <property type="evidence" value="ECO:0007669"/>
    <property type="project" value="TreeGrafter"/>
</dbReference>
<dbReference type="GO" id="GO:0032182">
    <property type="term" value="F:ubiquitin-like protein binding"/>
    <property type="evidence" value="ECO:0007669"/>
    <property type="project" value="TreeGrafter"/>
</dbReference>
<comment type="function">
    <text evidence="1">Neddylation of cullins play an essential role in the regulation of SCF-type complexes activity.</text>
</comment>
<evidence type="ECO:0000256" key="2">
    <source>
        <dbReference type="SAM" id="MobiDB-lite"/>
    </source>
</evidence>
<keyword evidence="4" id="KW-1185">Reference proteome</keyword>
<organism evidence="4 5">
    <name type="scientific">Actinia tenebrosa</name>
    <name type="common">Australian red waratah sea anemone</name>
    <dbReference type="NCBI Taxonomy" id="6105"/>
    <lineage>
        <taxon>Eukaryota</taxon>
        <taxon>Metazoa</taxon>
        <taxon>Cnidaria</taxon>
        <taxon>Anthozoa</taxon>
        <taxon>Hexacorallia</taxon>
        <taxon>Actiniaria</taxon>
        <taxon>Actiniidae</taxon>
        <taxon>Actinia</taxon>
    </lineage>
</organism>
<dbReference type="InParanoid" id="A0A6P8H489"/>
<dbReference type="Gene3D" id="1.10.238.10">
    <property type="entry name" value="EF-hand"/>
    <property type="match status" value="1"/>
</dbReference>
<dbReference type="RefSeq" id="XP_031550373.1">
    <property type="nucleotide sequence ID" value="XM_031694513.1"/>
</dbReference>
<evidence type="ECO:0000256" key="1">
    <source>
        <dbReference type="RuleBase" id="RU410713"/>
    </source>
</evidence>
<sequence length="381" mass="43732">MFGLVFLFVYRRGVFRIIKSHVFQLSMDPSSKETAQTESSSSQMLNDQQLASNSVETTQLSTDEKSIIAKNGSDDERRLSFDNLRPSSSSTPSTSKQTDIILNENPATSNECGNTSRVKKTTTNSSEVNEKHINTDPRKTGDMPAKRKRKTSRDETKSKKSKEDSKVRTLHACTEDDDLSKPFSLRKCRSWFLQYAAQDDPDTIGPDGIEKLCRDLAVDPENVVMLVVAWKLQAETLGYFKFNEWSKGMGNMECDSTAKLQARLSSLTTILRDNPTFKKIYRYAFDFCRNHEQRTLDIDTAMAMLKVLLNGKWSLIDHFLEFMQQSKYKVINRDQWCNVLEFSRSISTDLSNYDEDGAWPVLMDEFVEWYRTKYQNTEAST</sequence>
<dbReference type="GO" id="GO:0097602">
    <property type="term" value="F:cullin family protein binding"/>
    <property type="evidence" value="ECO:0007669"/>
    <property type="project" value="TreeGrafter"/>
</dbReference>
<feature type="compositionally biased region" description="Low complexity" evidence="2">
    <location>
        <begin position="86"/>
        <end position="95"/>
    </location>
</feature>
<evidence type="ECO:0000313" key="5">
    <source>
        <dbReference type="RefSeq" id="XP_031550373.1"/>
    </source>
</evidence>
<dbReference type="Pfam" id="PF03556">
    <property type="entry name" value="Cullin_binding"/>
    <property type="match status" value="1"/>
</dbReference>
<feature type="compositionally biased region" description="Polar residues" evidence="2">
    <location>
        <begin position="27"/>
        <end position="61"/>
    </location>
</feature>